<evidence type="ECO:0000313" key="2">
    <source>
        <dbReference type="Proteomes" id="UP000189670"/>
    </source>
</evidence>
<sequence length="171" mass="19837">MVYTRTCSNAVCKKYCKCKRYLFVGNLLSEPICNVWTSSIRDKSSLYQKYNLDTNLPTCLFMPNRVDGKGSHFGKIIDSVKNTSINLLVKLHPWEYKNILHEFNNDYFGKGKTSADKWRIVAIDEKDASWALSFCDFVIISGSSVGTEIPLWRKPVIYYSKRNWRTDIIKI</sequence>
<accession>A0A1V1P9S3</accession>
<dbReference type="AlphaFoldDB" id="A0A1V1P9S3"/>
<proteinExistence type="predicted"/>
<dbReference type="EMBL" id="ATBP01000249">
    <property type="protein sequence ID" value="ETR71601.1"/>
    <property type="molecule type" value="Genomic_DNA"/>
</dbReference>
<comment type="caution">
    <text evidence="1">The sequence shown here is derived from an EMBL/GenBank/DDBJ whole genome shotgun (WGS) entry which is preliminary data.</text>
</comment>
<dbReference type="Proteomes" id="UP000189670">
    <property type="component" value="Unassembled WGS sequence"/>
</dbReference>
<dbReference type="InterPro" id="IPR043148">
    <property type="entry name" value="TagF_C"/>
</dbReference>
<evidence type="ECO:0000313" key="1">
    <source>
        <dbReference type="EMBL" id="ETR71601.1"/>
    </source>
</evidence>
<name>A0A1V1P9S3_9BACT</name>
<gene>
    <name evidence="1" type="ORF">OMM_02372</name>
</gene>
<organism evidence="1 2">
    <name type="scientific">Candidatus Magnetoglobus multicellularis str. Araruama</name>
    <dbReference type="NCBI Taxonomy" id="890399"/>
    <lineage>
        <taxon>Bacteria</taxon>
        <taxon>Pseudomonadati</taxon>
        <taxon>Thermodesulfobacteriota</taxon>
        <taxon>Desulfobacteria</taxon>
        <taxon>Desulfobacterales</taxon>
        <taxon>Desulfobacteraceae</taxon>
        <taxon>Candidatus Magnetoglobus</taxon>
    </lineage>
</organism>
<dbReference type="Gene3D" id="3.40.50.12580">
    <property type="match status" value="1"/>
</dbReference>
<reference evidence="2" key="1">
    <citation type="submission" date="2012-11" db="EMBL/GenBank/DDBJ databases">
        <authorList>
            <person name="Lucero-Rivera Y.E."/>
            <person name="Tovar-Ramirez D."/>
        </authorList>
    </citation>
    <scope>NUCLEOTIDE SEQUENCE [LARGE SCALE GENOMIC DNA]</scope>
    <source>
        <strain evidence="2">Araruama</strain>
    </source>
</reference>
<dbReference type="SUPFAM" id="SSF53756">
    <property type="entry name" value="UDP-Glycosyltransferase/glycogen phosphorylase"/>
    <property type="match status" value="1"/>
</dbReference>
<protein>
    <submittedName>
        <fullName evidence="1">Uncharacterized protein</fullName>
    </submittedName>
</protein>